<comment type="caution">
    <text evidence="2">The sequence shown here is derived from an EMBL/GenBank/DDBJ whole genome shotgun (WGS) entry which is preliminary data.</text>
</comment>
<organism evidence="2 3">
    <name type="scientific">Emticicia agri</name>
    <dbReference type="NCBI Taxonomy" id="2492393"/>
    <lineage>
        <taxon>Bacteria</taxon>
        <taxon>Pseudomonadati</taxon>
        <taxon>Bacteroidota</taxon>
        <taxon>Cytophagia</taxon>
        <taxon>Cytophagales</taxon>
        <taxon>Leadbetterellaceae</taxon>
        <taxon>Emticicia</taxon>
    </lineage>
</organism>
<reference evidence="2 3" key="1">
    <citation type="submission" date="2019-02" db="EMBL/GenBank/DDBJ databases">
        <title>Bacterial novel species Emticicia sp. 17J42-9 isolated from soil.</title>
        <authorList>
            <person name="Jung H.-Y."/>
        </authorList>
    </citation>
    <scope>NUCLEOTIDE SEQUENCE [LARGE SCALE GENOMIC DNA]</scope>
    <source>
        <strain evidence="2 3">17J42-9</strain>
    </source>
</reference>
<sequence length="644" mass="71170">MKKLLTFIFLLHLSQSFAQNIPPLERIITIRINNVKLDNALKNISGAGNFSFSYNPNEIDINKRVTVSVQNQSVREVLTMIFGNTATFRNKGNYIILKKNDEEPKKDFFVMGYVSDGETGLKIEKASVYEPITLASAVTNQYGYYRLKIPVTLSNISIQVRKQNYHNEELTVKSKANTTLNVMLLPIKPIQVSAKKLEPIAIKTDTLPLKKIDSIVPLKIAPLVLAKKDSTVEVSTKLDYQDYWNETKDRLLTAQRHITDWLITTRQNIHLNNIGDTIYRPVQVSFLPFVGTNHYLSGNVINDYSLNVIAGYSLGVRKLEIGGFLNLVRGKVGGIQAAGFANLVGESVKGIQAGGFANVVGKSVYGVQGAGFGNLVFRSFSGVQGAGFANMVLHSTRNAVQGAGFGNIVLGNGSGVQAAGFGNVVGGNFDGVQASGFFNYVGENFKGMQVGVINIATRVNGGLQIGVLNFAEESNSIPIGLASFVKRGGYRRFELSTDEVNLANVTFKTGVKRFYNIFTAGYSFGEFNKPLFSFGYGLGTAWRLNRTFWLNFDIVSSRLQNDVYDWELNQLIRGSLGLEVHLTPRIALFVAPTINFHATQESEINLGQFSRFKFYEQEGRYFGERASLSSWIGYQAGIRICNLN</sequence>
<keyword evidence="3" id="KW-1185">Reference proteome</keyword>
<gene>
    <name evidence="2" type="ORF">EWM59_02470</name>
</gene>
<evidence type="ECO:0008006" key="4">
    <source>
        <dbReference type="Google" id="ProtNLM"/>
    </source>
</evidence>
<feature type="chain" id="PRO_5020886145" description="Secretin/TonB short N-terminal domain-containing protein" evidence="1">
    <location>
        <begin position="19"/>
        <end position="644"/>
    </location>
</feature>
<dbReference type="AlphaFoldDB" id="A0A4Q5M416"/>
<dbReference type="SUPFAM" id="SSF49464">
    <property type="entry name" value="Carboxypeptidase regulatory domain-like"/>
    <property type="match status" value="1"/>
</dbReference>
<evidence type="ECO:0000313" key="2">
    <source>
        <dbReference type="EMBL" id="RYU97176.1"/>
    </source>
</evidence>
<name>A0A4Q5M416_9BACT</name>
<dbReference type="InterPro" id="IPR008969">
    <property type="entry name" value="CarboxyPept-like_regulatory"/>
</dbReference>
<dbReference type="EMBL" id="SEWF01000003">
    <property type="protein sequence ID" value="RYU97176.1"/>
    <property type="molecule type" value="Genomic_DNA"/>
</dbReference>
<proteinExistence type="predicted"/>
<dbReference type="OrthoDB" id="5505971at2"/>
<dbReference type="RefSeq" id="WP_130019371.1">
    <property type="nucleotide sequence ID" value="NZ_SEWF01000003.1"/>
</dbReference>
<evidence type="ECO:0000313" key="3">
    <source>
        <dbReference type="Proteomes" id="UP000293162"/>
    </source>
</evidence>
<keyword evidence="1" id="KW-0732">Signal</keyword>
<evidence type="ECO:0000256" key="1">
    <source>
        <dbReference type="SAM" id="SignalP"/>
    </source>
</evidence>
<protein>
    <recommendedName>
        <fullName evidence="4">Secretin/TonB short N-terminal domain-containing protein</fullName>
    </recommendedName>
</protein>
<feature type="signal peptide" evidence="1">
    <location>
        <begin position="1"/>
        <end position="18"/>
    </location>
</feature>
<accession>A0A4Q5M416</accession>
<dbReference type="Proteomes" id="UP000293162">
    <property type="component" value="Unassembled WGS sequence"/>
</dbReference>
<dbReference type="Gene3D" id="2.60.40.1120">
    <property type="entry name" value="Carboxypeptidase-like, regulatory domain"/>
    <property type="match status" value="1"/>
</dbReference>